<reference evidence="1" key="1">
    <citation type="submission" date="2005-10" db="EMBL/GenBank/DDBJ databases">
        <title>Comparative Sequence and Genetic Analyses of the Asparagus, Onion, and Rice Genomes Reveal Similar Structures, But No Microsynteny.</title>
        <authorList>
            <person name="Jernej J."/>
            <person name="Suzuki G."/>
            <person name="McCallum J."/>
            <person name="Cheung F."/>
            <person name="Arbogast T."/>
            <person name="Tallon L.J."/>
            <person name="Smith S."/>
            <person name="Utterback T."/>
            <person name="Havey M.J."/>
            <person name="Town C.D."/>
        </authorList>
    </citation>
    <scope>NUCLEOTIDE SEQUENCE</scope>
</reference>
<dbReference type="AlphaFoldDB" id="Q2XNZ4"/>
<evidence type="ECO:0000313" key="1">
    <source>
        <dbReference type="EMBL" id="ABB55278.1"/>
    </source>
</evidence>
<proteinExistence type="predicted"/>
<name>Q2XNZ4_ASPOF</name>
<sequence length="145" mass="15988">MCEQEKLMLTPFTVNSPCYTIGIGANRAEVLSGALLGVLCTLHGGIGVRWRHEGCLAGCFTACGQSTHSHEGVTLAFSKSDEVALVRQGSSDSQDQTRFARSYEVRLSDDVRSFDEVRLSYEVRLSDDCRRQKLLTNVQTPLKTT</sequence>
<organism evidence="1">
    <name type="scientific">Asparagus officinalis</name>
    <name type="common">Garden asparagus</name>
    <dbReference type="NCBI Taxonomy" id="4686"/>
    <lineage>
        <taxon>Eukaryota</taxon>
        <taxon>Viridiplantae</taxon>
        <taxon>Streptophyta</taxon>
        <taxon>Embryophyta</taxon>
        <taxon>Tracheophyta</taxon>
        <taxon>Spermatophyta</taxon>
        <taxon>Magnoliopsida</taxon>
        <taxon>Liliopsida</taxon>
        <taxon>Asparagales</taxon>
        <taxon>Asparagaceae</taxon>
        <taxon>Asparagoideae</taxon>
        <taxon>Asparagus</taxon>
    </lineage>
</organism>
<protein>
    <submittedName>
        <fullName evidence="1">Uncharacterized protein</fullName>
    </submittedName>
</protein>
<dbReference type="EMBL" id="DQ273271">
    <property type="protein sequence ID" value="ABB55278.1"/>
    <property type="molecule type" value="Genomic_DNA"/>
</dbReference>
<gene>
    <name evidence="1" type="ORF">10.t00012</name>
</gene>
<accession>Q2XNZ4</accession>